<protein>
    <submittedName>
        <fullName evidence="1">Uncharacterized protein</fullName>
    </submittedName>
</protein>
<dbReference type="Proteomes" id="UP001187192">
    <property type="component" value="Unassembled WGS sequence"/>
</dbReference>
<dbReference type="EMBL" id="BTGU01000002">
    <property type="protein sequence ID" value="GMN28668.1"/>
    <property type="molecule type" value="Genomic_DNA"/>
</dbReference>
<dbReference type="AlphaFoldDB" id="A0AA87Z3C6"/>
<keyword evidence="2" id="KW-1185">Reference proteome</keyword>
<name>A0AA87Z3C6_FICCA</name>
<reference evidence="1" key="1">
    <citation type="submission" date="2023-07" db="EMBL/GenBank/DDBJ databases">
        <title>draft genome sequence of fig (Ficus carica).</title>
        <authorList>
            <person name="Takahashi T."/>
            <person name="Nishimura K."/>
        </authorList>
    </citation>
    <scope>NUCLEOTIDE SEQUENCE</scope>
</reference>
<comment type="caution">
    <text evidence="1">The sequence shown here is derived from an EMBL/GenBank/DDBJ whole genome shotgun (WGS) entry which is preliminary data.</text>
</comment>
<accession>A0AA87Z3C6</accession>
<proteinExistence type="predicted"/>
<evidence type="ECO:0000313" key="2">
    <source>
        <dbReference type="Proteomes" id="UP001187192"/>
    </source>
</evidence>
<evidence type="ECO:0000313" key="1">
    <source>
        <dbReference type="EMBL" id="GMN28668.1"/>
    </source>
</evidence>
<gene>
    <name evidence="1" type="ORF">TIFTF001_002139</name>
</gene>
<organism evidence="1 2">
    <name type="scientific">Ficus carica</name>
    <name type="common">Common fig</name>
    <dbReference type="NCBI Taxonomy" id="3494"/>
    <lineage>
        <taxon>Eukaryota</taxon>
        <taxon>Viridiplantae</taxon>
        <taxon>Streptophyta</taxon>
        <taxon>Embryophyta</taxon>
        <taxon>Tracheophyta</taxon>
        <taxon>Spermatophyta</taxon>
        <taxon>Magnoliopsida</taxon>
        <taxon>eudicotyledons</taxon>
        <taxon>Gunneridae</taxon>
        <taxon>Pentapetalae</taxon>
        <taxon>rosids</taxon>
        <taxon>fabids</taxon>
        <taxon>Rosales</taxon>
        <taxon>Moraceae</taxon>
        <taxon>Ficeae</taxon>
        <taxon>Ficus</taxon>
    </lineage>
</organism>
<sequence>MSHYGTLVHFGKAYDFALVIAYCTSIPESRGGFSRSLRHGPTNNLMKRERGTGGREAAPYYIVKGGATAVYLKDIMSRSNVDMPKVSTGTVVSFVRFIAPDKFNPALVTVDAWIQVQERVLLSWTFLLLSPCWSSWTTTYSFLTIVLYPNKSCMKNRNQIYEVSLRIDRQEDLAVCWGDLSRKCSCQNSSDCFVSGLKWLNVCNFLGTPHVSMSPLRHHVQGLLAVERLLEDNNRFLLHNGCLISCTVPEWERFGATEYLVGNL</sequence>